<dbReference type="Proteomes" id="UP001378188">
    <property type="component" value="Unassembled WGS sequence"/>
</dbReference>
<reference evidence="3 4" key="1">
    <citation type="submission" date="2024-02" db="EMBL/GenBank/DDBJ databases">
        <title>Genome analysis and characterization of Microbaculum marinisediminis sp. nov., isolated from marine sediment.</title>
        <authorList>
            <person name="Du Z.-J."/>
            <person name="Ye Y.-Q."/>
            <person name="Zhang Z.-R."/>
            <person name="Yuan S.-M."/>
            <person name="Zhang X.-Y."/>
        </authorList>
    </citation>
    <scope>NUCLEOTIDE SEQUENCE [LARGE SCALE GENOMIC DNA]</scope>
    <source>
        <strain evidence="3 4">SDUM1044001</strain>
    </source>
</reference>
<name>A0AAW9RQB1_9HYPH</name>
<feature type="domain" description="SpoVT-AbrB" evidence="2">
    <location>
        <begin position="1"/>
        <end position="46"/>
    </location>
</feature>
<protein>
    <submittedName>
        <fullName evidence="3">AbrB/MazE/SpoVT family DNA-binding domain-containing protein</fullName>
    </submittedName>
</protein>
<proteinExistence type="predicted"/>
<dbReference type="NCBIfam" id="TIGR01439">
    <property type="entry name" value="lp_hng_hel_AbrB"/>
    <property type="match status" value="1"/>
</dbReference>
<dbReference type="SMART" id="SM00966">
    <property type="entry name" value="SpoVT_AbrB"/>
    <property type="match status" value="1"/>
</dbReference>
<dbReference type="InterPro" id="IPR037914">
    <property type="entry name" value="SpoVT-AbrB_sf"/>
</dbReference>
<comment type="caution">
    <text evidence="3">The sequence shown here is derived from an EMBL/GenBank/DDBJ whole genome shotgun (WGS) entry which is preliminary data.</text>
</comment>
<dbReference type="Gene3D" id="2.10.260.10">
    <property type="match status" value="1"/>
</dbReference>
<dbReference type="EMBL" id="JAZHOF010000010">
    <property type="protein sequence ID" value="MEJ8574075.1"/>
    <property type="molecule type" value="Genomic_DNA"/>
</dbReference>
<dbReference type="InterPro" id="IPR007159">
    <property type="entry name" value="SpoVT-AbrB_dom"/>
</dbReference>
<dbReference type="SUPFAM" id="SSF89447">
    <property type="entry name" value="AbrB/MazE/MraZ-like"/>
    <property type="match status" value="1"/>
</dbReference>
<keyword evidence="4" id="KW-1185">Reference proteome</keyword>
<dbReference type="GO" id="GO:0003677">
    <property type="term" value="F:DNA binding"/>
    <property type="evidence" value="ECO:0007669"/>
    <property type="project" value="UniProtKB-KW"/>
</dbReference>
<evidence type="ECO:0000313" key="3">
    <source>
        <dbReference type="EMBL" id="MEJ8574075.1"/>
    </source>
</evidence>
<evidence type="ECO:0000256" key="1">
    <source>
        <dbReference type="SAM" id="MobiDB-lite"/>
    </source>
</evidence>
<accession>A0AAW9RQB1</accession>
<keyword evidence="3" id="KW-0238">DNA-binding</keyword>
<gene>
    <name evidence="3" type="ORF">V3328_21495</name>
</gene>
<dbReference type="AlphaFoldDB" id="A0AAW9RQB1"/>
<evidence type="ECO:0000313" key="4">
    <source>
        <dbReference type="Proteomes" id="UP001378188"/>
    </source>
</evidence>
<dbReference type="RefSeq" id="WP_340331778.1">
    <property type="nucleotide sequence ID" value="NZ_JAZHOF010000010.1"/>
</dbReference>
<organism evidence="3 4">
    <name type="scientific">Microbaculum marinum</name>
    <dbReference type="NCBI Taxonomy" id="1764581"/>
    <lineage>
        <taxon>Bacteria</taxon>
        <taxon>Pseudomonadati</taxon>
        <taxon>Pseudomonadota</taxon>
        <taxon>Alphaproteobacteria</taxon>
        <taxon>Hyphomicrobiales</taxon>
        <taxon>Tepidamorphaceae</taxon>
        <taxon>Microbaculum</taxon>
    </lineage>
</organism>
<dbReference type="Pfam" id="PF04014">
    <property type="entry name" value="MazE_antitoxin"/>
    <property type="match status" value="1"/>
</dbReference>
<sequence length="80" mass="8796">MRVTSKGQVTIPKHLRDRTSIKPGSQVDFEACDDGLLVRKSTTSRGTGPADDFEEYLDDVTGIVDLGMSTDAFMELMRGE</sequence>
<evidence type="ECO:0000259" key="2">
    <source>
        <dbReference type="SMART" id="SM00966"/>
    </source>
</evidence>
<feature type="region of interest" description="Disordered" evidence="1">
    <location>
        <begin position="1"/>
        <end position="22"/>
    </location>
</feature>